<dbReference type="AlphaFoldDB" id="A0A562RNP5"/>
<dbReference type="EMBL" id="VLLC01000017">
    <property type="protein sequence ID" value="TWI70688.1"/>
    <property type="molecule type" value="Genomic_DNA"/>
</dbReference>
<name>A0A562RNP5_9BACT</name>
<keyword evidence="2" id="KW-1185">Reference proteome</keyword>
<reference evidence="1 2" key="1">
    <citation type="submission" date="2019-07" db="EMBL/GenBank/DDBJ databases">
        <title>Genome sequencing of 100 strains of the haloalkaliphilic chemolithoautotrophic sulfur-oxidizing bacterium Thioalkalivibrio.</title>
        <authorList>
            <person name="Muyzer G."/>
        </authorList>
    </citation>
    <scope>NUCLEOTIDE SEQUENCE [LARGE SCALE GENOMIC DNA]</scope>
    <source>
        <strain evidence="1 2">ASO4-4</strain>
    </source>
</reference>
<accession>A0A562RNP5</accession>
<protein>
    <submittedName>
        <fullName evidence="1">Uncharacterized protein</fullName>
    </submittedName>
</protein>
<dbReference type="Proteomes" id="UP000318307">
    <property type="component" value="Unassembled WGS sequence"/>
</dbReference>
<organism evidence="1 2">
    <name type="scientific">Desulfobotulus alkaliphilus</name>
    <dbReference type="NCBI Taxonomy" id="622671"/>
    <lineage>
        <taxon>Bacteria</taxon>
        <taxon>Pseudomonadati</taxon>
        <taxon>Thermodesulfobacteriota</taxon>
        <taxon>Desulfobacteria</taxon>
        <taxon>Desulfobacterales</taxon>
        <taxon>Desulfobacteraceae</taxon>
        <taxon>Desulfobotulus</taxon>
    </lineage>
</organism>
<evidence type="ECO:0000313" key="1">
    <source>
        <dbReference type="EMBL" id="TWI70688.1"/>
    </source>
</evidence>
<sequence>MFKILKSEFFKTVLKSLSKAISFMKNSSNLLLKWFYDLWYILPDLEKLKTAVKKQTIPNKEAL</sequence>
<evidence type="ECO:0000313" key="2">
    <source>
        <dbReference type="Proteomes" id="UP000318307"/>
    </source>
</evidence>
<comment type="caution">
    <text evidence="1">The sequence shown here is derived from an EMBL/GenBank/DDBJ whole genome shotgun (WGS) entry which is preliminary data.</text>
</comment>
<gene>
    <name evidence="1" type="ORF">LZ24_02258</name>
</gene>
<proteinExistence type="predicted"/>